<dbReference type="Gene3D" id="3.10.450.50">
    <property type="match status" value="1"/>
</dbReference>
<name>A0A3S2VWJ5_9BURK</name>
<sequence length="134" mass="14582">MTPQTAEAAAAAARAAERARAAAMVARDTEALAALLHPDLRYVHAPGRRDDRDGLLQFVAEGPAFMAVELQIDDVACDAHTVLLSGLLHLTLRRSPDAEPVQARSWASALWCLDEAHGWRLRHFQSTRTDAPHG</sequence>
<dbReference type="AlphaFoldDB" id="A0A3S2VWJ5"/>
<comment type="caution">
    <text evidence="2">The sequence shown here is derived from an EMBL/GenBank/DDBJ whole genome shotgun (WGS) entry which is preliminary data.</text>
</comment>
<evidence type="ECO:0000313" key="3">
    <source>
        <dbReference type="Proteomes" id="UP000288178"/>
    </source>
</evidence>
<gene>
    <name evidence="2" type="ORF">ENE75_14150</name>
</gene>
<dbReference type="Proteomes" id="UP000288178">
    <property type="component" value="Unassembled WGS sequence"/>
</dbReference>
<dbReference type="EMBL" id="SACT01000004">
    <property type="protein sequence ID" value="RVT50937.1"/>
    <property type="molecule type" value="Genomic_DNA"/>
</dbReference>
<accession>A0A3S2VWJ5</accession>
<keyword evidence="3" id="KW-1185">Reference proteome</keyword>
<dbReference type="Pfam" id="PF14534">
    <property type="entry name" value="DUF4440"/>
    <property type="match status" value="1"/>
</dbReference>
<proteinExistence type="predicted"/>
<protein>
    <submittedName>
        <fullName evidence="2">Nuclear transport factor 2 family protein</fullName>
    </submittedName>
</protein>
<dbReference type="OrthoDB" id="8912653at2"/>
<evidence type="ECO:0000259" key="1">
    <source>
        <dbReference type="Pfam" id="PF14534"/>
    </source>
</evidence>
<dbReference type="RefSeq" id="WP_128198963.1">
    <property type="nucleotide sequence ID" value="NZ_SACT01000004.1"/>
</dbReference>
<evidence type="ECO:0000313" key="2">
    <source>
        <dbReference type="EMBL" id="RVT50937.1"/>
    </source>
</evidence>
<dbReference type="InterPro" id="IPR032710">
    <property type="entry name" value="NTF2-like_dom_sf"/>
</dbReference>
<reference evidence="2 3" key="1">
    <citation type="submission" date="2019-01" db="EMBL/GenBank/DDBJ databases">
        <authorList>
            <person name="Chen W.-M."/>
        </authorList>
    </citation>
    <scope>NUCLEOTIDE SEQUENCE [LARGE SCALE GENOMIC DNA]</scope>
    <source>
        <strain evidence="2 3">ICH-3</strain>
    </source>
</reference>
<feature type="domain" description="DUF4440" evidence="1">
    <location>
        <begin position="14"/>
        <end position="121"/>
    </location>
</feature>
<organism evidence="2 3">
    <name type="scientific">Rubrivivax albus</name>
    <dbReference type="NCBI Taxonomy" id="2499835"/>
    <lineage>
        <taxon>Bacteria</taxon>
        <taxon>Pseudomonadati</taxon>
        <taxon>Pseudomonadota</taxon>
        <taxon>Betaproteobacteria</taxon>
        <taxon>Burkholderiales</taxon>
        <taxon>Sphaerotilaceae</taxon>
        <taxon>Rubrivivax</taxon>
    </lineage>
</organism>
<dbReference type="InterPro" id="IPR027843">
    <property type="entry name" value="DUF4440"/>
</dbReference>
<dbReference type="SUPFAM" id="SSF54427">
    <property type="entry name" value="NTF2-like"/>
    <property type="match status" value="1"/>
</dbReference>